<evidence type="ECO:0000256" key="1">
    <source>
        <dbReference type="SAM" id="MobiDB-lite"/>
    </source>
</evidence>
<dbReference type="RefSeq" id="WP_208880744.1">
    <property type="nucleotide sequence ID" value="NZ_CP031320.1"/>
</dbReference>
<evidence type="ECO:0000313" key="3">
    <source>
        <dbReference type="EMBL" id="AXK34937.1"/>
    </source>
</evidence>
<gene>
    <name evidence="3" type="ORF">DVA86_22130</name>
</gene>
<sequence length="383" mass="40414">MTDDAHAPEPTPSRLARWRGTARWRRMGRGKPGTALAAAVVGALLGAGLTAWQAGVTPFSGEAACWGSLDDRDLEELPLGSGDIGAQEQPPGDGTAADGSCRLIGGEDRGWEVNVRVHTPTGPYARESDGWHEKFLASDMSPLGGELTGMASAARSWLALPAECTGAASYAPPTVVDVDTGGNGVGEPEQDREMRAVLARVVTRLANGTLAKLGCDDRFEEPERLPALPQPRDASPAAVCGIDGLTVPPSAKSTPELERRSTGDGPVRSCDLGYSDHDVDDLRLLTVDDPGLARILDPVVRDSGIPVTVPEGAPEGYGTLGSTQSAFRTECKGVYVVFLLRQHEIADNPLRTARTLLPRYVRAETERLGCARADMRVPPGPAA</sequence>
<accession>A0A345XTH1</accession>
<keyword evidence="4" id="KW-1185">Reference proteome</keyword>
<feature type="transmembrane region" description="Helical" evidence="2">
    <location>
        <begin position="33"/>
        <end position="52"/>
    </location>
</feature>
<dbReference type="KEGG" id="sarm:DVA86_22130"/>
<evidence type="ECO:0000313" key="4">
    <source>
        <dbReference type="Proteomes" id="UP000254425"/>
    </source>
</evidence>
<feature type="region of interest" description="Disordered" evidence="1">
    <location>
        <begin position="76"/>
        <end position="100"/>
    </location>
</feature>
<keyword evidence="2" id="KW-0812">Transmembrane</keyword>
<evidence type="ECO:0000256" key="2">
    <source>
        <dbReference type="SAM" id="Phobius"/>
    </source>
</evidence>
<dbReference type="Proteomes" id="UP000254425">
    <property type="component" value="Chromosome"/>
</dbReference>
<name>A0A345XTH1_9ACTN</name>
<reference evidence="3 4" key="1">
    <citation type="submission" date="2018-07" db="EMBL/GenBank/DDBJ databases">
        <title>Draft genome of the type strain Streptomyces armeniacus ATCC 15676.</title>
        <authorList>
            <person name="Labana P."/>
            <person name="Gosse J.T."/>
            <person name="Boddy C.N."/>
        </authorList>
    </citation>
    <scope>NUCLEOTIDE SEQUENCE [LARGE SCALE GENOMIC DNA]</scope>
    <source>
        <strain evidence="3 4">ATCC 15676</strain>
    </source>
</reference>
<organism evidence="3 4">
    <name type="scientific">Streptomyces armeniacus</name>
    <dbReference type="NCBI Taxonomy" id="83291"/>
    <lineage>
        <taxon>Bacteria</taxon>
        <taxon>Bacillati</taxon>
        <taxon>Actinomycetota</taxon>
        <taxon>Actinomycetes</taxon>
        <taxon>Kitasatosporales</taxon>
        <taxon>Streptomycetaceae</taxon>
        <taxon>Streptomyces</taxon>
    </lineage>
</organism>
<dbReference type="AlphaFoldDB" id="A0A345XTH1"/>
<protein>
    <submittedName>
        <fullName evidence="3">Uncharacterized protein</fullName>
    </submittedName>
</protein>
<feature type="region of interest" description="Disordered" evidence="1">
    <location>
        <begin position="225"/>
        <end position="269"/>
    </location>
</feature>
<dbReference type="EMBL" id="CP031320">
    <property type="protein sequence ID" value="AXK34937.1"/>
    <property type="molecule type" value="Genomic_DNA"/>
</dbReference>
<keyword evidence="2" id="KW-1133">Transmembrane helix</keyword>
<proteinExistence type="predicted"/>
<keyword evidence="2" id="KW-0472">Membrane</keyword>